<evidence type="ECO:0000313" key="1">
    <source>
        <dbReference type="EMBL" id="AIC92713.1"/>
    </source>
</evidence>
<dbReference type="eggNOG" id="ENOG5033ZVC">
    <property type="taxonomic scope" value="Bacteria"/>
</dbReference>
<dbReference type="KEGG" id="ble:BleG1_0098"/>
<evidence type="ECO:0000313" key="2">
    <source>
        <dbReference type="Proteomes" id="UP000027142"/>
    </source>
</evidence>
<dbReference type="EMBL" id="CP003923">
    <property type="protein sequence ID" value="AIC92713.1"/>
    <property type="molecule type" value="Genomic_DNA"/>
</dbReference>
<proteinExistence type="predicted"/>
<keyword evidence="2" id="KW-1185">Reference proteome</keyword>
<gene>
    <name evidence="1" type="ORF">BleG1_0098</name>
</gene>
<dbReference type="AlphaFoldDB" id="A0A060LWN9"/>
<dbReference type="PATRIC" id="fig|1246626.3.peg.91"/>
<protein>
    <recommendedName>
        <fullName evidence="3">Apea-like HEPN domain-containing protein</fullName>
    </recommendedName>
</protein>
<evidence type="ECO:0008006" key="3">
    <source>
        <dbReference type="Google" id="ProtNLM"/>
    </source>
</evidence>
<dbReference type="RefSeq" id="WP_038475882.1">
    <property type="nucleotide sequence ID" value="NZ_CP003923.1"/>
</dbReference>
<organism evidence="1 2">
    <name type="scientific">Shouchella lehensis G1</name>
    <dbReference type="NCBI Taxonomy" id="1246626"/>
    <lineage>
        <taxon>Bacteria</taxon>
        <taxon>Bacillati</taxon>
        <taxon>Bacillota</taxon>
        <taxon>Bacilli</taxon>
        <taxon>Bacillales</taxon>
        <taxon>Bacillaceae</taxon>
        <taxon>Shouchella</taxon>
    </lineage>
</organism>
<dbReference type="HOGENOM" id="CLU_034181_0_0_9"/>
<dbReference type="OrthoDB" id="2678391at2"/>
<dbReference type="Proteomes" id="UP000027142">
    <property type="component" value="Chromosome"/>
</dbReference>
<accession>A0A060LWN9</accession>
<name>A0A060LWN9_9BACI</name>
<reference evidence="1 2" key="1">
    <citation type="journal article" date="2014" name="Gene">
        <title>A comparative genomic analysis of the alkalitolerant soil bacterium Bacillus lehensis G1.</title>
        <authorList>
            <person name="Noor Y.M."/>
            <person name="Samsulrizal N.H."/>
            <person name="Jema'on N.A."/>
            <person name="Low K.O."/>
            <person name="Ramli A.N."/>
            <person name="Alias N.I."/>
            <person name="Damis S.I."/>
            <person name="Fuzi S.F."/>
            <person name="Isa M.N."/>
            <person name="Murad A.M."/>
            <person name="Raih M.F."/>
            <person name="Bakar F.D."/>
            <person name="Najimudin N."/>
            <person name="Mahadi N.M."/>
            <person name="Illias R.M."/>
        </authorList>
    </citation>
    <scope>NUCLEOTIDE SEQUENCE [LARGE SCALE GENOMIC DNA]</scope>
    <source>
        <strain evidence="1 2">G1</strain>
    </source>
</reference>
<dbReference type="STRING" id="1246626.BleG1_0098"/>
<sequence>MIKFVMVNPKYELEEFKKYTEKVIDIIKKEKFIEHCDIFHYEESKIHIVIKSFNEGTCFLELELLTFNKYKQLTVSLKPQTIDQQFDQFLYKSKFLLKDILIKDWIECVWIEDQQSMDFSNDLYKSIHSVENDLRNFINISMIRYFGIKWWENYVPNEIKIQYLNGQKNFKRVATSYSNVNDNLLGINTIHLTSIMKHKKMKLKNNSNQNITSHLYSLKNNGDLNILSKEINKFLSKLKEEHEVELDLWDYVFSKYFEGDFVHQHWREFSDNRNHIAHNKLLDLEAYNIIKNNINTVSENIKEAQKKFDATHISEEETAIMLRLQDNLDLENENSSRNRKEYESGVKILDTSSIIKEYGLLTSDLIEEFKDVLYFRGDLEIITMQLNEESLNGELIRIESKLNSNVLSLIIDLNISEGSGSQSTANFRVLINDEPEEDIIIYYNNGEVTFNEDLNLYEAVKFNEFEPDNADNVLSFLEDKVEEIFPNLKDRISLAAYTAIKDGGNNPIAEFSCEECNEDTVCIDSEIAELGRCISCGNQHEVNACERCGYHYNVAAEGTSYLCEGCYDYYDAQ</sequence>